<keyword evidence="10 15" id="KW-1133">Transmembrane helix</keyword>
<reference evidence="19" key="2">
    <citation type="submission" date="2025-08" db="UniProtKB">
        <authorList>
            <consortium name="Ensembl"/>
        </authorList>
    </citation>
    <scope>IDENTIFICATION</scope>
</reference>
<dbReference type="FunFam" id="3.40.630.10:FF:000008">
    <property type="entry name" value="Endoplasmic reticulum metallopeptidase 1"/>
    <property type="match status" value="1"/>
</dbReference>
<dbReference type="InterPro" id="IPR045175">
    <property type="entry name" value="M28_fam"/>
</dbReference>
<dbReference type="Pfam" id="PF04389">
    <property type="entry name" value="Peptidase_M28"/>
    <property type="match status" value="1"/>
</dbReference>
<keyword evidence="6" id="KW-0479">Metal-binding</keyword>
<evidence type="ECO:0000256" key="7">
    <source>
        <dbReference type="ARBA" id="ARBA00022801"/>
    </source>
</evidence>
<evidence type="ECO:0000313" key="20">
    <source>
        <dbReference type="Proteomes" id="UP000007875"/>
    </source>
</evidence>
<evidence type="ECO:0000256" key="3">
    <source>
        <dbReference type="ARBA" id="ARBA00010918"/>
    </source>
</evidence>
<comment type="similarity">
    <text evidence="3">Belongs to the peptidase M28 family.</text>
</comment>
<evidence type="ECO:0000256" key="4">
    <source>
        <dbReference type="ARBA" id="ARBA00022670"/>
    </source>
</evidence>
<keyword evidence="13" id="KW-0325">Glycoprotein</keyword>
<dbReference type="GO" id="GO:0046872">
    <property type="term" value="F:metal ion binding"/>
    <property type="evidence" value="ECO:0007669"/>
    <property type="project" value="UniProtKB-KW"/>
</dbReference>
<evidence type="ECO:0000256" key="2">
    <source>
        <dbReference type="ARBA" id="ARBA00004477"/>
    </source>
</evidence>
<evidence type="ECO:0000259" key="17">
    <source>
        <dbReference type="Pfam" id="PF22248"/>
    </source>
</evidence>
<organism evidence="19 20">
    <name type="scientific">Ciona savignyi</name>
    <name type="common">Pacific transparent sea squirt</name>
    <dbReference type="NCBI Taxonomy" id="51511"/>
    <lineage>
        <taxon>Eukaryota</taxon>
        <taxon>Metazoa</taxon>
        <taxon>Chordata</taxon>
        <taxon>Tunicata</taxon>
        <taxon>Ascidiacea</taxon>
        <taxon>Phlebobranchia</taxon>
        <taxon>Cionidae</taxon>
        <taxon>Ciona</taxon>
    </lineage>
</organism>
<feature type="transmembrane region" description="Helical" evidence="15">
    <location>
        <begin position="518"/>
        <end position="542"/>
    </location>
</feature>
<dbReference type="InParanoid" id="H2YR33"/>
<keyword evidence="5 15" id="KW-0812">Transmembrane</keyword>
<sequence length="795" mass="88413">RSHLHALVDFGQRPAGSVANEVDAVNYILATVKSIKKDSVPTINIETSIQNPTGSFCIDFLGGFASYYSNITNTVVRLSPVNGNTKDALLLNCHTDSVAGGPGASDDAVACSVLLEVMRAMSKSKEELKHSVIFLFNGAEENILQASHGFITQHPWAKQVRAFINLEAAGAGGKEIVFQTGPSNPWLALAWAQNAPHPFGSVVAQEIFQSGIIPSDTDFRIFRDYGHIPGIDLAYMKNGYVYHTVYDNEEMIKQGCIQRAGENILAVVRHLVTSPASLLSDPSSYKHGSLAFMDVLSLYMITIPMRLLYILNHLVALGAIFVLGRYLVEPLVLNNGKLLLQAVGVNIVSWIAGVIAVILVAMFLTSVGHPMSFYSKPVFVVFLYVPPVLAAMLSVHRYARNHLFKVWNFLFIFKGIKMQALEGNLVCQLSSNLKLTIKGQNIPPPIPAQQYVYLSIRKLLAHRARIFQLLHILWTVSLIQMNRSGILSSLVVLLCLLSLLILRSLLLGSFFKTTSEIFIILYTPMIISALLLTSLVSILAAVSPYGFPYAYSETDPTPKRLFLQHTAREFHGIDGTLVRKDSGIWTNCLDFPCFSYDIGSKAIQETPTKSCSGLFCHSPWGVPVHELVVKSRYVKAPPPTKQVLDKYPLTFKNSSTRVYTRRYTFRITGPDHMSLQLQMTAGRRLKNNSLTKASPLQGADYHYTEWYFIYYGSGLNPSEWNPWLELTVVEDASLPHPGGQNTAPRLEVALSGQYYSEERVIPVPGMTPELRDILSELHDWVTAMAWVSVYKNYLF</sequence>
<keyword evidence="20" id="KW-1185">Reference proteome</keyword>
<reference evidence="20" key="1">
    <citation type="submission" date="2003-08" db="EMBL/GenBank/DDBJ databases">
        <authorList>
            <person name="Birren B."/>
            <person name="Nusbaum C."/>
            <person name="Abebe A."/>
            <person name="Abouelleil A."/>
            <person name="Adekoya E."/>
            <person name="Ait-zahra M."/>
            <person name="Allen N."/>
            <person name="Allen T."/>
            <person name="An P."/>
            <person name="Anderson M."/>
            <person name="Anderson S."/>
            <person name="Arachchi H."/>
            <person name="Armbruster J."/>
            <person name="Bachantsang P."/>
            <person name="Baldwin J."/>
            <person name="Barry A."/>
            <person name="Bayul T."/>
            <person name="Blitshsteyn B."/>
            <person name="Bloom T."/>
            <person name="Blye J."/>
            <person name="Boguslavskiy L."/>
            <person name="Borowsky M."/>
            <person name="Boukhgalter B."/>
            <person name="Brunache A."/>
            <person name="Butler J."/>
            <person name="Calixte N."/>
            <person name="Calvo S."/>
            <person name="Camarata J."/>
            <person name="Campo K."/>
            <person name="Chang J."/>
            <person name="Cheshatsang Y."/>
            <person name="Citroen M."/>
            <person name="Collymore A."/>
            <person name="Considine T."/>
            <person name="Cook A."/>
            <person name="Cooke P."/>
            <person name="Corum B."/>
            <person name="Cuomo C."/>
            <person name="David R."/>
            <person name="Dawoe T."/>
            <person name="Degray S."/>
            <person name="Dodge S."/>
            <person name="Dooley K."/>
            <person name="Dorje P."/>
            <person name="Dorjee K."/>
            <person name="Dorris L."/>
            <person name="Duffey N."/>
            <person name="Dupes A."/>
            <person name="Elkins T."/>
            <person name="Engels R."/>
            <person name="Erickson J."/>
            <person name="Farina A."/>
            <person name="Faro S."/>
            <person name="Ferreira P."/>
            <person name="Fischer H."/>
            <person name="Fitzgerald M."/>
            <person name="Foley K."/>
            <person name="Gage D."/>
            <person name="Galagan J."/>
            <person name="Gearin G."/>
            <person name="Gnerre S."/>
            <person name="Gnirke A."/>
            <person name="Goyette A."/>
            <person name="Graham J."/>
            <person name="Grandbois E."/>
            <person name="Gyaltsen K."/>
            <person name="Hafez N."/>
            <person name="Hagopian D."/>
            <person name="Hagos B."/>
            <person name="Hall J."/>
            <person name="Hatcher B."/>
            <person name="Heller A."/>
            <person name="Higgins H."/>
            <person name="Honan T."/>
            <person name="Horn A."/>
            <person name="Houde N."/>
            <person name="Hughes L."/>
            <person name="Hulme W."/>
            <person name="Husby E."/>
            <person name="Iliev I."/>
            <person name="Jaffe D."/>
            <person name="Jones C."/>
            <person name="Kamal M."/>
            <person name="Kamat A."/>
            <person name="Kamvysselis M."/>
            <person name="Karlsson E."/>
            <person name="Kells C."/>
            <person name="Kieu A."/>
            <person name="Kisner P."/>
            <person name="Kodira C."/>
            <person name="Kulbokas E."/>
            <person name="Labutti K."/>
            <person name="Lama D."/>
            <person name="Landers T."/>
            <person name="Leger J."/>
            <person name="Levine S."/>
            <person name="Lewis D."/>
            <person name="Lewis T."/>
            <person name="Lindblad-toh K."/>
            <person name="Liu X."/>
            <person name="Lokyitsang T."/>
            <person name="Lokyitsang Y."/>
            <person name="Lucien O."/>
            <person name="Lui A."/>
            <person name="Ma L.J."/>
            <person name="Mabbitt R."/>
            <person name="Macdonald J."/>
            <person name="Maclean C."/>
            <person name="Major J."/>
            <person name="Manning J."/>
            <person name="Marabella R."/>
            <person name="Maru K."/>
            <person name="Matthews C."/>
            <person name="Mauceli E."/>
            <person name="Mccarthy M."/>
            <person name="Mcdonough S."/>
            <person name="Mcghee T."/>
            <person name="Meldrim J."/>
            <person name="Meneus L."/>
            <person name="Mesirov J."/>
            <person name="Mihalev A."/>
            <person name="Mihova T."/>
            <person name="Mikkelsen T."/>
            <person name="Mlenga V."/>
            <person name="Moru K."/>
            <person name="Mozes J."/>
            <person name="Mulrain L."/>
            <person name="Munson G."/>
            <person name="Naylor J."/>
            <person name="Newes C."/>
            <person name="Nguyen C."/>
            <person name="Nguyen N."/>
            <person name="Nguyen T."/>
            <person name="Nicol R."/>
            <person name="Nielsen C."/>
            <person name="Nizzari M."/>
            <person name="Norbu C."/>
            <person name="Norbu N."/>
            <person name="O'donnell P."/>
            <person name="Okoawo O."/>
            <person name="O'leary S."/>
            <person name="Omotosho B."/>
            <person name="O'neill K."/>
            <person name="Osman S."/>
            <person name="Parker S."/>
            <person name="Perrin D."/>
            <person name="Phunkhang P."/>
            <person name="Piqani B."/>
            <person name="Purcell S."/>
            <person name="Rachupka T."/>
            <person name="Ramasamy U."/>
            <person name="Rameau R."/>
            <person name="Ray V."/>
            <person name="Raymond C."/>
            <person name="Retta R."/>
            <person name="Richardson S."/>
            <person name="Rise C."/>
            <person name="Rodriguez J."/>
            <person name="Rogers J."/>
            <person name="Rogov P."/>
            <person name="Rutman M."/>
            <person name="Schupbach R."/>
            <person name="Seaman C."/>
            <person name="Settipalli S."/>
            <person name="Sharpe T."/>
            <person name="Sheridan J."/>
            <person name="Sherpa N."/>
            <person name="Shi J."/>
            <person name="Smirnov S."/>
            <person name="Smith C."/>
            <person name="Sougnez C."/>
            <person name="Spencer B."/>
            <person name="Stalker J."/>
            <person name="Stange-thomann N."/>
            <person name="Stavropoulos S."/>
            <person name="Stetson K."/>
            <person name="Stone C."/>
            <person name="Stone S."/>
            <person name="Stubbs M."/>
            <person name="Talamas J."/>
            <person name="Tchuinga P."/>
            <person name="Tenzing P."/>
            <person name="Tesfaye S."/>
            <person name="Theodore J."/>
            <person name="Thoulutsang Y."/>
            <person name="Topham K."/>
            <person name="Towey S."/>
            <person name="Tsamla T."/>
            <person name="Tsomo N."/>
            <person name="Vallee D."/>
            <person name="Vassiliev H."/>
            <person name="Venkataraman V."/>
            <person name="Vinson J."/>
            <person name="Vo A."/>
            <person name="Wade C."/>
            <person name="Wang S."/>
            <person name="Wangchuk T."/>
            <person name="Wangdi T."/>
            <person name="Whittaker C."/>
            <person name="Wilkinson J."/>
            <person name="Wu Y."/>
            <person name="Wyman D."/>
            <person name="Yadav S."/>
            <person name="Yang S."/>
            <person name="Yang X."/>
            <person name="Yeager S."/>
            <person name="Yee E."/>
            <person name="Young G."/>
            <person name="Zainoun J."/>
            <person name="Zembeck L."/>
            <person name="Zimmer A."/>
            <person name="Zody M."/>
            <person name="Lander E."/>
        </authorList>
    </citation>
    <scope>NUCLEOTIDE SEQUENCE [LARGE SCALE GENOMIC DNA]</scope>
</reference>
<dbReference type="PANTHER" id="PTHR12147">
    <property type="entry name" value="METALLOPEPTIDASE M28 FAMILY MEMBER"/>
    <property type="match status" value="1"/>
</dbReference>
<dbReference type="HOGENOM" id="CLU_007536_2_0_1"/>
<evidence type="ECO:0000256" key="15">
    <source>
        <dbReference type="SAM" id="Phobius"/>
    </source>
</evidence>
<evidence type="ECO:0000256" key="9">
    <source>
        <dbReference type="ARBA" id="ARBA00022833"/>
    </source>
</evidence>
<dbReference type="InterPro" id="IPR053974">
    <property type="entry name" value="ERMP1_1-A_TM"/>
</dbReference>
<dbReference type="PANTHER" id="PTHR12147:SF22">
    <property type="entry name" value="ENDOPLASMIC RETICULUM METALLOPEPTIDASE 1"/>
    <property type="match status" value="1"/>
</dbReference>
<dbReference type="SUPFAM" id="SSF53187">
    <property type="entry name" value="Zn-dependent exopeptidases"/>
    <property type="match status" value="1"/>
</dbReference>
<feature type="domain" description="Peptidase M28" evidence="16">
    <location>
        <begin position="73"/>
        <end position="268"/>
    </location>
</feature>
<feature type="transmembrane region" description="Helical" evidence="15">
    <location>
        <begin position="340"/>
        <end position="365"/>
    </location>
</feature>
<dbReference type="GO" id="GO:0005789">
    <property type="term" value="C:endoplasmic reticulum membrane"/>
    <property type="evidence" value="ECO:0007669"/>
    <property type="project" value="UniProtKB-SubCell"/>
</dbReference>
<evidence type="ECO:0000256" key="13">
    <source>
        <dbReference type="ARBA" id="ARBA00023180"/>
    </source>
</evidence>
<feature type="transmembrane region" description="Helical" evidence="15">
    <location>
        <begin position="307"/>
        <end position="328"/>
    </location>
</feature>
<dbReference type="InterPro" id="IPR048024">
    <property type="entry name" value="Fxna-like_M28_dom"/>
</dbReference>
<accession>H2YR33</accession>
<protein>
    <recommendedName>
        <fullName evidence="14">Endoplasmic reticulum metallopeptidase 1</fullName>
    </recommendedName>
</protein>
<dbReference type="Pfam" id="PF22248">
    <property type="entry name" value="ERMP1_C"/>
    <property type="match status" value="1"/>
</dbReference>
<keyword evidence="7" id="KW-0378">Hydrolase</keyword>
<comment type="subcellular location">
    <subcellularLocation>
        <location evidence="2">Endoplasmic reticulum membrane</location>
        <topology evidence="2">Multi-pass membrane protein</topology>
    </subcellularLocation>
</comment>
<dbReference type="eggNOG" id="KOG2194">
    <property type="taxonomic scope" value="Eukaryota"/>
</dbReference>
<dbReference type="CDD" id="cd03875">
    <property type="entry name" value="M28_Fxna_like"/>
    <property type="match status" value="1"/>
</dbReference>
<name>H2YR33_CIOSA</name>
<dbReference type="AlphaFoldDB" id="H2YR33"/>
<evidence type="ECO:0000259" key="16">
    <source>
        <dbReference type="Pfam" id="PF04389"/>
    </source>
</evidence>
<feature type="domain" description="Endoplasmic reticulum metallopeptidase 1/1-A TM" evidence="18">
    <location>
        <begin position="339"/>
        <end position="409"/>
    </location>
</feature>
<dbReference type="GO" id="GO:0006508">
    <property type="term" value="P:proteolysis"/>
    <property type="evidence" value="ECO:0007669"/>
    <property type="project" value="UniProtKB-KW"/>
</dbReference>
<dbReference type="STRING" id="51511.ENSCSAVP00000007793"/>
<keyword evidence="11" id="KW-0482">Metalloprotease</keyword>
<feature type="transmembrane region" description="Helical" evidence="15">
    <location>
        <begin position="486"/>
        <end position="506"/>
    </location>
</feature>
<evidence type="ECO:0000256" key="11">
    <source>
        <dbReference type="ARBA" id="ARBA00023049"/>
    </source>
</evidence>
<keyword evidence="9" id="KW-0862">Zinc</keyword>
<evidence type="ECO:0000256" key="6">
    <source>
        <dbReference type="ARBA" id="ARBA00022723"/>
    </source>
</evidence>
<evidence type="ECO:0000256" key="12">
    <source>
        <dbReference type="ARBA" id="ARBA00023136"/>
    </source>
</evidence>
<dbReference type="GO" id="GO:0008235">
    <property type="term" value="F:metalloexopeptidase activity"/>
    <property type="evidence" value="ECO:0007669"/>
    <property type="project" value="InterPro"/>
</dbReference>
<dbReference type="Gene3D" id="3.40.630.10">
    <property type="entry name" value="Zn peptidases"/>
    <property type="match status" value="1"/>
</dbReference>
<evidence type="ECO:0000256" key="1">
    <source>
        <dbReference type="ARBA" id="ARBA00001947"/>
    </source>
</evidence>
<feature type="transmembrane region" description="Helical" evidence="15">
    <location>
        <begin position="377"/>
        <end position="395"/>
    </location>
</feature>
<evidence type="ECO:0000256" key="8">
    <source>
        <dbReference type="ARBA" id="ARBA00022824"/>
    </source>
</evidence>
<evidence type="ECO:0000313" key="19">
    <source>
        <dbReference type="Ensembl" id="ENSCSAVP00000007793.1"/>
    </source>
</evidence>
<evidence type="ECO:0000259" key="18">
    <source>
        <dbReference type="Pfam" id="PF22249"/>
    </source>
</evidence>
<dbReference type="Proteomes" id="UP000007875">
    <property type="component" value="Unassembled WGS sequence"/>
</dbReference>
<comment type="cofactor">
    <cofactor evidence="1">
        <name>Zn(2+)</name>
        <dbReference type="ChEBI" id="CHEBI:29105"/>
    </cofactor>
</comment>
<feature type="domain" description="Endoplasmic reticulum metallopeptidase 1-like C-terminal" evidence="17">
    <location>
        <begin position="556"/>
        <end position="793"/>
    </location>
</feature>
<dbReference type="Pfam" id="PF22249">
    <property type="entry name" value="ERMP1-TM"/>
    <property type="match status" value="1"/>
</dbReference>
<proteinExistence type="inferred from homology"/>
<keyword evidence="12 15" id="KW-0472">Membrane</keyword>
<dbReference type="FunCoup" id="H2YR33">
    <property type="interactions" value="22"/>
</dbReference>
<reference evidence="19" key="3">
    <citation type="submission" date="2025-09" db="UniProtKB">
        <authorList>
            <consortium name="Ensembl"/>
        </authorList>
    </citation>
    <scope>IDENTIFICATION</scope>
</reference>
<dbReference type="GeneTree" id="ENSGT00530000063839"/>
<keyword evidence="4" id="KW-0645">Protease</keyword>
<dbReference type="InterPro" id="IPR007484">
    <property type="entry name" value="Peptidase_M28"/>
</dbReference>
<keyword evidence="8" id="KW-0256">Endoplasmic reticulum</keyword>
<dbReference type="Ensembl" id="ENSCSAVT00000007896.1">
    <property type="protein sequence ID" value="ENSCSAVP00000007793.1"/>
    <property type="gene ID" value="ENSCSAVG00000004656.1"/>
</dbReference>
<evidence type="ECO:0000256" key="10">
    <source>
        <dbReference type="ARBA" id="ARBA00022989"/>
    </source>
</evidence>
<evidence type="ECO:0000256" key="14">
    <source>
        <dbReference type="ARBA" id="ARBA00070956"/>
    </source>
</evidence>
<dbReference type="InterPro" id="IPR053973">
    <property type="entry name" value="ERMP1-like_C"/>
</dbReference>
<evidence type="ECO:0000256" key="5">
    <source>
        <dbReference type="ARBA" id="ARBA00022692"/>
    </source>
</evidence>